<dbReference type="InterPro" id="IPR050796">
    <property type="entry name" value="SCF_F-box_component"/>
</dbReference>
<dbReference type="Pfam" id="PF00646">
    <property type="entry name" value="F-box"/>
    <property type="match status" value="2"/>
</dbReference>
<dbReference type="AlphaFoldDB" id="A0ABC8ZYH6"/>
<dbReference type="EMBL" id="OZ075112">
    <property type="protein sequence ID" value="CAL4968925.1"/>
    <property type="molecule type" value="Genomic_DNA"/>
</dbReference>
<dbReference type="PANTHER" id="PTHR31672:SF2">
    <property type="entry name" value="F-BOX DOMAIN-CONTAINING PROTEIN"/>
    <property type="match status" value="1"/>
</dbReference>
<reference evidence="2" key="1">
    <citation type="submission" date="2024-10" db="EMBL/GenBank/DDBJ databases">
        <authorList>
            <person name="Ryan C."/>
        </authorList>
    </citation>
    <scope>NUCLEOTIDE SEQUENCE [LARGE SCALE GENOMIC DNA]</scope>
</reference>
<dbReference type="CDD" id="cd22157">
    <property type="entry name" value="F-box_AtFBW1-like"/>
    <property type="match status" value="1"/>
</dbReference>
<dbReference type="InterPro" id="IPR001810">
    <property type="entry name" value="F-box_dom"/>
</dbReference>
<dbReference type="SMART" id="SM00256">
    <property type="entry name" value="FBOX"/>
    <property type="match status" value="2"/>
</dbReference>
<sequence>MATRNKRRIVVVASSSAEVLPDEMLTEVFLRLPVKSILRFRAVCRSWAAVLSSEEFCGLHLEKAKAATTPKLFFTAPTTGFDAMALYLGSSSGPDDDLLFTLDDVCGDFVDMTPAPCHGLTLLFDSLAPAYYVFNAATRAVTRLPPCQDVYFATAGLGFDAQTKEFKVVRLFIGECFDKQHIKCEIHTLGGKHGDCWRPASQGVPFRFCRAAEGAVCHSIRDKLLPVFAGGFLHWFVHPSFALKRPRAGILSFSVTDETFRWVQSPPFVPPGVRFEVVDGHLGMVREREVSGLHLVELAGQLCMLRDLRNASRDCSMLEIWRLEDSGGWSLLHQIDLLQHLARDLIEAPIVKVIGSIGNCISKNKVVIVTSKRKVIVYDPVFDTLETILAIREAHSSYQTEQSAIRISLYQETIVPVHKTEEETALSTPLSKATREILLRLPGYYLVQFKTVCKQWLRLIENKSFVRSYYLQNIDTRPKIMLVGKGTRGSCFSFVPVTNLLQRTPSRDTWLDTKLVCSKPCHGMNLLSTEREDYLYNPCTGYRIVDHTREQPRNCPGDGYTLEDHSFSVGNKIVGLGFNLLKQEHVIVEIFYRWKDFKSRRYFLTCTIYSCNIGSVESSLIPPLPVNDMPPTYLEGVLYWMSDPRLGQSYERAIVSLDIATNTFGVVPCPSYIAKWNRSPCRAFVVELEGKLCAVLADQLAKELNIWKVENGRWERTHILQLEGWSSYSLGCAVVVPWAVYPKDGKILLNAGRKLGIYDPARQSIKSLYDLDELLRIKSTTESSGVQAGGRFQIKDKSSDKKWCRAWKPPFQQNKVSDVCATVHSSEEINPSYTEFMPLVPILYEESLASYPLVRKSRWLRR</sequence>
<dbReference type="InterPro" id="IPR036047">
    <property type="entry name" value="F-box-like_dom_sf"/>
</dbReference>
<organism evidence="2 3">
    <name type="scientific">Urochloa decumbens</name>
    <dbReference type="NCBI Taxonomy" id="240449"/>
    <lineage>
        <taxon>Eukaryota</taxon>
        <taxon>Viridiplantae</taxon>
        <taxon>Streptophyta</taxon>
        <taxon>Embryophyta</taxon>
        <taxon>Tracheophyta</taxon>
        <taxon>Spermatophyta</taxon>
        <taxon>Magnoliopsida</taxon>
        <taxon>Liliopsida</taxon>
        <taxon>Poales</taxon>
        <taxon>Poaceae</taxon>
        <taxon>PACMAD clade</taxon>
        <taxon>Panicoideae</taxon>
        <taxon>Panicodae</taxon>
        <taxon>Paniceae</taxon>
        <taxon>Melinidinae</taxon>
        <taxon>Urochloa</taxon>
    </lineage>
</organism>
<dbReference type="SUPFAM" id="SSF81383">
    <property type="entry name" value="F-box domain"/>
    <property type="match status" value="2"/>
</dbReference>
<protein>
    <recommendedName>
        <fullName evidence="1">F-box domain-containing protein</fullName>
    </recommendedName>
</protein>
<accession>A0ABC8ZYH6</accession>
<keyword evidence="3" id="KW-1185">Reference proteome</keyword>
<dbReference type="Pfam" id="PF08268">
    <property type="entry name" value="FBA_3"/>
    <property type="match status" value="1"/>
</dbReference>
<dbReference type="InterPro" id="IPR013187">
    <property type="entry name" value="F-box-assoc_dom_typ3"/>
</dbReference>
<dbReference type="Proteomes" id="UP001497457">
    <property type="component" value="Chromosome 2b"/>
</dbReference>
<name>A0ABC8ZYH6_9POAL</name>
<evidence type="ECO:0000313" key="3">
    <source>
        <dbReference type="Proteomes" id="UP001497457"/>
    </source>
</evidence>
<dbReference type="PANTHER" id="PTHR31672">
    <property type="entry name" value="BNACNNG10540D PROTEIN"/>
    <property type="match status" value="1"/>
</dbReference>
<proteinExistence type="predicted"/>
<dbReference type="PROSITE" id="PS50181">
    <property type="entry name" value="FBOX"/>
    <property type="match status" value="1"/>
</dbReference>
<dbReference type="Gene3D" id="1.20.1280.50">
    <property type="match status" value="1"/>
</dbReference>
<evidence type="ECO:0000259" key="1">
    <source>
        <dbReference type="PROSITE" id="PS50181"/>
    </source>
</evidence>
<gene>
    <name evidence="2" type="ORF">URODEC1_LOCUS49327</name>
</gene>
<feature type="domain" description="F-box" evidence="1">
    <location>
        <begin position="14"/>
        <end position="64"/>
    </location>
</feature>
<evidence type="ECO:0000313" key="2">
    <source>
        <dbReference type="EMBL" id="CAL4968925.1"/>
    </source>
</evidence>
<dbReference type="InterPro" id="IPR017451">
    <property type="entry name" value="F-box-assoc_interact_dom"/>
</dbReference>
<dbReference type="NCBIfam" id="TIGR01640">
    <property type="entry name" value="F_box_assoc_1"/>
    <property type="match status" value="1"/>
</dbReference>